<dbReference type="GO" id="GO:0016791">
    <property type="term" value="F:phosphatase activity"/>
    <property type="evidence" value="ECO:0007669"/>
    <property type="project" value="TreeGrafter"/>
</dbReference>
<dbReference type="EMBL" id="CP059404">
    <property type="protein sequence ID" value="QNE90330.1"/>
    <property type="molecule type" value="Genomic_DNA"/>
</dbReference>
<dbReference type="InterPro" id="IPR036412">
    <property type="entry name" value="HAD-like_sf"/>
</dbReference>
<dbReference type="InterPro" id="IPR006379">
    <property type="entry name" value="HAD-SF_hydro_IIB"/>
</dbReference>
<dbReference type="Gene3D" id="3.40.50.1000">
    <property type="entry name" value="HAD superfamily/HAD-like"/>
    <property type="match status" value="1"/>
</dbReference>
<dbReference type="AlphaFoldDB" id="A0A7G7CRW4"/>
<evidence type="ECO:0000313" key="2">
    <source>
        <dbReference type="Proteomes" id="UP000515743"/>
    </source>
</evidence>
<dbReference type="Pfam" id="PF08282">
    <property type="entry name" value="Hydrolase_3"/>
    <property type="match status" value="1"/>
</dbReference>
<dbReference type="CDD" id="cd07516">
    <property type="entry name" value="HAD_Pase"/>
    <property type="match status" value="1"/>
</dbReference>
<dbReference type="SUPFAM" id="SSF56784">
    <property type="entry name" value="HAD-like"/>
    <property type="match status" value="1"/>
</dbReference>
<dbReference type="InterPro" id="IPR023214">
    <property type="entry name" value="HAD_sf"/>
</dbReference>
<keyword evidence="1" id="KW-0378">Hydrolase</keyword>
<dbReference type="NCBIfam" id="TIGR01484">
    <property type="entry name" value="HAD-SF-IIB"/>
    <property type="match status" value="1"/>
</dbReference>
<dbReference type="NCBIfam" id="TIGR00099">
    <property type="entry name" value="Cof-subfamily"/>
    <property type="match status" value="1"/>
</dbReference>
<dbReference type="Proteomes" id="UP000515743">
    <property type="component" value="Chromosome"/>
</dbReference>
<dbReference type="KEGG" id="cik:H0194_04985"/>
<dbReference type="InterPro" id="IPR000150">
    <property type="entry name" value="Cof"/>
</dbReference>
<keyword evidence="2" id="KW-1185">Reference proteome</keyword>
<accession>A0A7G7CRW4</accession>
<protein>
    <submittedName>
        <fullName evidence="1">HAD family hydrolase</fullName>
    </submittedName>
</protein>
<dbReference type="Gene3D" id="3.30.1240.10">
    <property type="match status" value="1"/>
</dbReference>
<name>A0A7G7CRW4_9CORY</name>
<evidence type="ECO:0000313" key="1">
    <source>
        <dbReference type="EMBL" id="QNE90330.1"/>
    </source>
</evidence>
<sequence length="285" mass="30457">MAGALPDTALPDTAPRFIISDIDGTFLDANHRVSQRTRDVVARATAAGTHFALATGRPFRWVLPVIEQLNVRPVCVTSNGAVLYDTAADTVLAAHTLDPQVQSEIYYTAQEVLLRHGGAQLACELPGTSAFDATEEQFIAEEAYSETPGLDGFGIMPTDDVLARPAVKLLLRNLSMTAPEMYELIAPHIDPQSAHVTYSMNDGLLEFAAPGVTKALGVAQLAGQYGVSQDATIAFGDMPNDIEMLRWVGTGVAMGNAADNVKDAADYVTSPNHQGGVADVLERWF</sequence>
<organism evidence="1 2">
    <name type="scientific">Corynebacterium incognita</name>
    <dbReference type="NCBI Taxonomy" id="2754725"/>
    <lineage>
        <taxon>Bacteria</taxon>
        <taxon>Bacillati</taxon>
        <taxon>Actinomycetota</taxon>
        <taxon>Actinomycetes</taxon>
        <taxon>Mycobacteriales</taxon>
        <taxon>Corynebacteriaceae</taxon>
        <taxon>Corynebacterium</taxon>
    </lineage>
</organism>
<dbReference type="RefSeq" id="WP_185176703.1">
    <property type="nucleotide sequence ID" value="NZ_CP059404.1"/>
</dbReference>
<dbReference type="PANTHER" id="PTHR10000:SF8">
    <property type="entry name" value="HAD SUPERFAMILY HYDROLASE-LIKE, TYPE 3"/>
    <property type="match status" value="1"/>
</dbReference>
<proteinExistence type="predicted"/>
<dbReference type="GO" id="GO:0000287">
    <property type="term" value="F:magnesium ion binding"/>
    <property type="evidence" value="ECO:0007669"/>
    <property type="project" value="TreeGrafter"/>
</dbReference>
<dbReference type="SFLD" id="SFLDS00003">
    <property type="entry name" value="Haloacid_Dehalogenase"/>
    <property type="match status" value="1"/>
</dbReference>
<dbReference type="PANTHER" id="PTHR10000">
    <property type="entry name" value="PHOSPHOSERINE PHOSPHATASE"/>
    <property type="match status" value="1"/>
</dbReference>
<reference evidence="1 2" key="1">
    <citation type="submission" date="2020-07" db="EMBL/GenBank/DDBJ databases">
        <title>Complete genome and description of Corynebacterium incognita strain Marseille-Q3630 sp. nov.</title>
        <authorList>
            <person name="Boxberger M."/>
        </authorList>
    </citation>
    <scope>NUCLEOTIDE SEQUENCE [LARGE SCALE GENOMIC DNA]</scope>
    <source>
        <strain evidence="1 2">Marseille-Q3630</strain>
    </source>
</reference>
<gene>
    <name evidence="1" type="ORF">H0194_04985</name>
</gene>
<dbReference type="GO" id="GO:0005829">
    <property type="term" value="C:cytosol"/>
    <property type="evidence" value="ECO:0007669"/>
    <property type="project" value="TreeGrafter"/>
</dbReference>
<dbReference type="SFLD" id="SFLDG01140">
    <property type="entry name" value="C2.B:_Phosphomannomutase_and_P"/>
    <property type="match status" value="1"/>
</dbReference>